<evidence type="ECO:0000313" key="7">
    <source>
        <dbReference type="Proteomes" id="UP000614410"/>
    </source>
</evidence>
<feature type="transmembrane region" description="Helical" evidence="4">
    <location>
        <begin position="21"/>
        <end position="45"/>
    </location>
</feature>
<protein>
    <recommendedName>
        <fullName evidence="5">Signal transduction histidine kinase subgroup 3 dimerisation and phosphoacceptor domain-containing protein</fullName>
    </recommendedName>
</protein>
<proteinExistence type="predicted"/>
<organism evidence="6 7">
    <name type="scientific">Candidatus Amunia macphersoniae</name>
    <dbReference type="NCBI Taxonomy" id="3127014"/>
    <lineage>
        <taxon>Bacteria</taxon>
        <taxon>Bacillati</taxon>
        <taxon>Candidatus Dormiibacterota</taxon>
        <taxon>Candidatus Dormibacteria</taxon>
        <taxon>Candidatus Aeolococcales</taxon>
        <taxon>Candidatus Aeolococcaceae</taxon>
        <taxon>Candidatus Amunia</taxon>
    </lineage>
</organism>
<accession>A0A934KQC4</accession>
<keyword evidence="2" id="KW-0418">Kinase</keyword>
<reference evidence="6 7" key="1">
    <citation type="submission" date="2020-10" db="EMBL/GenBank/DDBJ databases">
        <title>Ca. Dormibacterota MAGs.</title>
        <authorList>
            <person name="Montgomery K."/>
        </authorList>
    </citation>
    <scope>NUCLEOTIDE SEQUENCE [LARGE SCALE GENOMIC DNA]</scope>
    <source>
        <strain evidence="6">Mitchell_Peninsula_5</strain>
    </source>
</reference>
<evidence type="ECO:0000259" key="5">
    <source>
        <dbReference type="Pfam" id="PF07730"/>
    </source>
</evidence>
<keyword evidence="3" id="KW-0902">Two-component regulatory system</keyword>
<keyword evidence="4" id="KW-0472">Membrane</keyword>
<evidence type="ECO:0000256" key="3">
    <source>
        <dbReference type="ARBA" id="ARBA00023012"/>
    </source>
</evidence>
<dbReference type="AlphaFoldDB" id="A0A934KQC4"/>
<sequence>MAAFLTVVVGREGRSILFGDVTGFAIAVVIAALVVMPAAWLFFWFRLAGGPDRLGNGLTFLVVLGACLALIVASPLSGVYPMYYAAVMAGAVFRWRIGVALVVAVAAITTFAWPAAGGAWSLQVPVIVTLLGGSSVIVRRYVSAHMELQTARDALRRLAGAEARADLARDLHDRVGQQLSAVILQGELLRMEISGTADATVQECAATVVATARDALQAMREVVAGEREPRLATESDVARQLLEASGIGCSVELSKDDLPLAVDRILAWVVREGTSNVLRHSGASRCSIAVHLEPTFVAVDLTDDGCARNGATRGNGLHGLEERLREAGGTLEVTTVDPHGLRLRATVPTQVPA</sequence>
<dbReference type="SUPFAM" id="SSF55874">
    <property type="entry name" value="ATPase domain of HSP90 chaperone/DNA topoisomerase II/histidine kinase"/>
    <property type="match status" value="1"/>
</dbReference>
<dbReference type="Gene3D" id="1.20.5.1930">
    <property type="match status" value="1"/>
</dbReference>
<evidence type="ECO:0000256" key="2">
    <source>
        <dbReference type="ARBA" id="ARBA00022777"/>
    </source>
</evidence>
<gene>
    <name evidence="6" type="ORF">JF887_14155</name>
</gene>
<dbReference type="Gene3D" id="3.30.565.10">
    <property type="entry name" value="Histidine kinase-like ATPase, C-terminal domain"/>
    <property type="match status" value="1"/>
</dbReference>
<keyword evidence="1" id="KW-0808">Transferase</keyword>
<dbReference type="Proteomes" id="UP000614410">
    <property type="component" value="Unassembled WGS sequence"/>
</dbReference>
<feature type="transmembrane region" description="Helical" evidence="4">
    <location>
        <begin position="122"/>
        <end position="142"/>
    </location>
</feature>
<dbReference type="Pfam" id="PF07730">
    <property type="entry name" value="HisKA_3"/>
    <property type="match status" value="1"/>
</dbReference>
<dbReference type="InterPro" id="IPR036890">
    <property type="entry name" value="HATPase_C_sf"/>
</dbReference>
<dbReference type="GO" id="GO:0000155">
    <property type="term" value="F:phosphorelay sensor kinase activity"/>
    <property type="evidence" value="ECO:0007669"/>
    <property type="project" value="InterPro"/>
</dbReference>
<keyword evidence="4" id="KW-0812">Transmembrane</keyword>
<evidence type="ECO:0000256" key="4">
    <source>
        <dbReference type="SAM" id="Phobius"/>
    </source>
</evidence>
<name>A0A934KQC4_9BACT</name>
<dbReference type="InterPro" id="IPR050482">
    <property type="entry name" value="Sensor_HK_TwoCompSys"/>
</dbReference>
<dbReference type="GO" id="GO:0016020">
    <property type="term" value="C:membrane"/>
    <property type="evidence" value="ECO:0007669"/>
    <property type="project" value="InterPro"/>
</dbReference>
<evidence type="ECO:0000256" key="1">
    <source>
        <dbReference type="ARBA" id="ARBA00022679"/>
    </source>
</evidence>
<dbReference type="GO" id="GO:0046983">
    <property type="term" value="F:protein dimerization activity"/>
    <property type="evidence" value="ECO:0007669"/>
    <property type="project" value="InterPro"/>
</dbReference>
<dbReference type="PANTHER" id="PTHR24421">
    <property type="entry name" value="NITRATE/NITRITE SENSOR PROTEIN NARX-RELATED"/>
    <property type="match status" value="1"/>
</dbReference>
<feature type="domain" description="Signal transduction histidine kinase subgroup 3 dimerisation and phosphoacceptor" evidence="5">
    <location>
        <begin position="164"/>
        <end position="229"/>
    </location>
</feature>
<dbReference type="PANTHER" id="PTHR24421:SF63">
    <property type="entry name" value="SENSOR HISTIDINE KINASE DESK"/>
    <property type="match status" value="1"/>
</dbReference>
<feature type="transmembrane region" description="Helical" evidence="4">
    <location>
        <begin position="95"/>
        <end position="116"/>
    </location>
</feature>
<dbReference type="EMBL" id="JAEKNN010000064">
    <property type="protein sequence ID" value="MBJ7610549.1"/>
    <property type="molecule type" value="Genomic_DNA"/>
</dbReference>
<dbReference type="InterPro" id="IPR011712">
    <property type="entry name" value="Sig_transdc_His_kin_sub3_dim/P"/>
</dbReference>
<feature type="transmembrane region" description="Helical" evidence="4">
    <location>
        <begin position="57"/>
        <end position="83"/>
    </location>
</feature>
<comment type="caution">
    <text evidence="6">The sequence shown here is derived from an EMBL/GenBank/DDBJ whole genome shotgun (WGS) entry which is preliminary data.</text>
</comment>
<keyword evidence="4" id="KW-1133">Transmembrane helix</keyword>
<dbReference type="CDD" id="cd16917">
    <property type="entry name" value="HATPase_UhpB-NarQ-NarX-like"/>
    <property type="match status" value="1"/>
</dbReference>
<evidence type="ECO:0000313" key="6">
    <source>
        <dbReference type="EMBL" id="MBJ7610549.1"/>
    </source>
</evidence>